<evidence type="ECO:0000259" key="19">
    <source>
        <dbReference type="PROSITE" id="PS51483"/>
    </source>
</evidence>
<dbReference type="GO" id="GO:0000049">
    <property type="term" value="F:tRNA binding"/>
    <property type="evidence" value="ECO:0007669"/>
    <property type="project" value="UniProtKB-UniRule"/>
</dbReference>
<comment type="catalytic activity">
    <reaction evidence="14 15">
        <text>tRNA(Phe) + L-phenylalanine + ATP = L-phenylalanyl-tRNA(Phe) + AMP + diphosphate + H(+)</text>
        <dbReference type="Rhea" id="RHEA:19413"/>
        <dbReference type="Rhea" id="RHEA-COMP:9668"/>
        <dbReference type="Rhea" id="RHEA-COMP:9699"/>
        <dbReference type="ChEBI" id="CHEBI:15378"/>
        <dbReference type="ChEBI" id="CHEBI:30616"/>
        <dbReference type="ChEBI" id="CHEBI:33019"/>
        <dbReference type="ChEBI" id="CHEBI:58095"/>
        <dbReference type="ChEBI" id="CHEBI:78442"/>
        <dbReference type="ChEBI" id="CHEBI:78531"/>
        <dbReference type="ChEBI" id="CHEBI:456215"/>
        <dbReference type="EC" id="6.1.1.20"/>
    </reaction>
</comment>
<organism evidence="20 21">
    <name type="scientific">Tissierella praeacuta DSM 18095</name>
    <dbReference type="NCBI Taxonomy" id="1123404"/>
    <lineage>
        <taxon>Bacteria</taxon>
        <taxon>Bacillati</taxon>
        <taxon>Bacillota</taxon>
        <taxon>Tissierellia</taxon>
        <taxon>Tissierellales</taxon>
        <taxon>Tissierellaceae</taxon>
        <taxon>Tissierella</taxon>
    </lineage>
</organism>
<dbReference type="SUPFAM" id="SSF54991">
    <property type="entry name" value="Anticodon-binding domain of PheRS"/>
    <property type="match status" value="1"/>
</dbReference>
<dbReference type="RefSeq" id="WP_072977594.1">
    <property type="nucleotide sequence ID" value="NZ_FQTY01000021.1"/>
</dbReference>
<dbReference type="Gene3D" id="3.50.40.10">
    <property type="entry name" value="Phenylalanyl-trna Synthetase, Chain B, domain 3"/>
    <property type="match status" value="1"/>
</dbReference>
<dbReference type="InterPro" id="IPR005147">
    <property type="entry name" value="tRNA_synthase_B5-dom"/>
</dbReference>
<comment type="subcellular location">
    <subcellularLocation>
        <location evidence="1 15">Cytoplasm</location>
    </subcellularLocation>
</comment>
<keyword evidence="21" id="KW-1185">Reference proteome</keyword>
<keyword evidence="10 15" id="KW-0460">Magnesium</keyword>
<evidence type="ECO:0000256" key="11">
    <source>
        <dbReference type="ARBA" id="ARBA00022884"/>
    </source>
</evidence>
<dbReference type="Pfam" id="PF03147">
    <property type="entry name" value="FDX-ACB"/>
    <property type="match status" value="1"/>
</dbReference>
<feature type="binding site" evidence="15">
    <location>
        <position position="460"/>
    </location>
    <ligand>
        <name>Mg(2+)</name>
        <dbReference type="ChEBI" id="CHEBI:18420"/>
        <note>shared with alpha subunit</note>
    </ligand>
</feature>
<evidence type="ECO:0000256" key="13">
    <source>
        <dbReference type="ARBA" id="ARBA00023146"/>
    </source>
</evidence>
<dbReference type="NCBIfam" id="TIGR00472">
    <property type="entry name" value="pheT_bact"/>
    <property type="match status" value="1"/>
</dbReference>
<evidence type="ECO:0000256" key="14">
    <source>
        <dbReference type="ARBA" id="ARBA00049255"/>
    </source>
</evidence>
<keyword evidence="13 15" id="KW-0030">Aminoacyl-tRNA synthetase</keyword>
<evidence type="ECO:0000256" key="12">
    <source>
        <dbReference type="ARBA" id="ARBA00022917"/>
    </source>
</evidence>
<dbReference type="AlphaFoldDB" id="A0A1M4Z3H3"/>
<evidence type="ECO:0000256" key="16">
    <source>
        <dbReference type="PROSITE-ProRule" id="PRU00209"/>
    </source>
</evidence>
<dbReference type="GO" id="GO:0016740">
    <property type="term" value="F:transferase activity"/>
    <property type="evidence" value="ECO:0007669"/>
    <property type="project" value="UniProtKB-ARBA"/>
</dbReference>
<dbReference type="EC" id="6.1.1.20" evidence="15"/>
<dbReference type="SUPFAM" id="SSF55681">
    <property type="entry name" value="Class II aaRS and biotin synthetases"/>
    <property type="match status" value="1"/>
</dbReference>
<evidence type="ECO:0000256" key="2">
    <source>
        <dbReference type="ARBA" id="ARBA00008653"/>
    </source>
</evidence>
<dbReference type="SUPFAM" id="SSF50249">
    <property type="entry name" value="Nucleic acid-binding proteins"/>
    <property type="match status" value="1"/>
</dbReference>
<keyword evidence="7 15" id="KW-0479">Metal-binding</keyword>
<dbReference type="SMART" id="SM00874">
    <property type="entry name" value="B5"/>
    <property type="match status" value="1"/>
</dbReference>
<dbReference type="PROSITE" id="PS51447">
    <property type="entry name" value="FDX_ACB"/>
    <property type="match status" value="1"/>
</dbReference>
<evidence type="ECO:0000259" key="17">
    <source>
        <dbReference type="PROSITE" id="PS50886"/>
    </source>
</evidence>
<evidence type="ECO:0000259" key="18">
    <source>
        <dbReference type="PROSITE" id="PS51447"/>
    </source>
</evidence>
<dbReference type="Pfam" id="PF03483">
    <property type="entry name" value="B3_4"/>
    <property type="match status" value="1"/>
</dbReference>
<evidence type="ECO:0000256" key="7">
    <source>
        <dbReference type="ARBA" id="ARBA00022723"/>
    </source>
</evidence>
<dbReference type="Pfam" id="PF17759">
    <property type="entry name" value="tRNA_synthFbeta"/>
    <property type="match status" value="1"/>
</dbReference>
<dbReference type="SMART" id="SM00873">
    <property type="entry name" value="B3_4"/>
    <property type="match status" value="1"/>
</dbReference>
<sequence length="797" mass="90048">MLLPVKWLKDYIETEKDARILADGLTLSGSHVESIIALNKGIENVVVGKILNIEKHPDADKLLICKVSIGRETLQIVTGATNLNVEDYIPVAVVGAKLPGDITIEKTNFRGVDSYGMLCSLKELGYSDNVIPKEMKDGIFILDKEYPLGMSIVNIMGLDSEVIEFEITPNRPDCLSIIGMAREAAATFNIGLKESTITIKNEVEDIKDYLESIEVPSDNCNRYYAKVIKDVKIEPSPLWMQTRLMEAGVRPINNIVDITNFVMLEYGEPLHAFDLEKVEGRKIIVRQAKEGEKILTLDEVERNLKSSDLVIADDKKPIALAGVMGGFDTEITENTKYVLLEGANFNSKSVRLTSKRFGLRTEASTRFEKGIDSNLGQVAVDRVCQLVEEIGAGIVIKGNIDVYKKVKKENIITVRPTRVNKLLGTVIPVEDMIKYLNGLGFEAKEEEELITVKIPTFRLDIEREVDLIEEIGRLYGFHNIESKPLIGVLTRGEKPKARRIEDKAKTILQGLGLNEVMTYSFISPKAYDKINLPENSSLRNYIKLINPLGEDYSVMRTTLIPNMLELLSRNYNRGVPHCAVYEIGNTFTAKEFPIKELPQEKKILSLGVYGNKDFYYLKEVVDKTLDRLGIKDIEYIREENNLTFHPGRTAKLILNEEELGILGEIHVDVAENYDIQDRVYVAQLDFDKIVELTNLEIKYKPLPKYPSMLRDLALVVKEDILVGDIQKVISRHGEGLIEKIELFDIYTGNQIPEGMKSVAYSITYRSYDRTLRDDEVNNIQQAIIQDLENTFDAKLRS</sequence>
<dbReference type="GO" id="GO:0005524">
    <property type="term" value="F:ATP binding"/>
    <property type="evidence" value="ECO:0007669"/>
    <property type="project" value="UniProtKB-UniRule"/>
</dbReference>
<name>A0A1M4Z3H3_9FIRM</name>
<dbReference type="GO" id="GO:0004826">
    <property type="term" value="F:phenylalanine-tRNA ligase activity"/>
    <property type="evidence" value="ECO:0007669"/>
    <property type="project" value="UniProtKB-UniRule"/>
</dbReference>
<dbReference type="NCBIfam" id="NF045760">
    <property type="entry name" value="YtpR"/>
    <property type="match status" value="1"/>
</dbReference>
<dbReference type="InterPro" id="IPR041616">
    <property type="entry name" value="PheRS_beta_core"/>
</dbReference>
<feature type="binding site" evidence="15">
    <location>
        <position position="466"/>
    </location>
    <ligand>
        <name>Mg(2+)</name>
        <dbReference type="ChEBI" id="CHEBI:18420"/>
        <note>shared with alpha subunit</note>
    </ligand>
</feature>
<keyword evidence="9 15" id="KW-0067">ATP-binding</keyword>
<dbReference type="InterPro" id="IPR012340">
    <property type="entry name" value="NA-bd_OB-fold"/>
</dbReference>
<protein>
    <recommendedName>
        <fullName evidence="15">Phenylalanine--tRNA ligase beta subunit</fullName>
        <ecNumber evidence="15">6.1.1.20</ecNumber>
    </recommendedName>
    <alternativeName>
        <fullName evidence="15">Phenylalanyl-tRNA synthetase beta subunit</fullName>
        <shortName evidence="15">PheRS</shortName>
    </alternativeName>
</protein>
<dbReference type="InterPro" id="IPR033714">
    <property type="entry name" value="tRNA_bind_bactPheRS"/>
</dbReference>
<feature type="domain" description="TRNA-binding" evidence="17">
    <location>
        <begin position="39"/>
        <end position="153"/>
    </location>
</feature>
<dbReference type="FunFam" id="3.50.40.10:FF:000001">
    <property type="entry name" value="Phenylalanine--tRNA ligase beta subunit"/>
    <property type="match status" value="1"/>
</dbReference>
<evidence type="ECO:0000313" key="21">
    <source>
        <dbReference type="Proteomes" id="UP000184114"/>
    </source>
</evidence>
<comment type="similarity">
    <text evidence="2 15">Belongs to the phenylalanyl-tRNA synthetase beta subunit family. Type 1 subfamily.</text>
</comment>
<dbReference type="GO" id="GO:0140096">
    <property type="term" value="F:catalytic activity, acting on a protein"/>
    <property type="evidence" value="ECO:0007669"/>
    <property type="project" value="UniProtKB-ARBA"/>
</dbReference>
<reference evidence="21" key="1">
    <citation type="submission" date="2016-11" db="EMBL/GenBank/DDBJ databases">
        <authorList>
            <person name="Varghese N."/>
            <person name="Submissions S."/>
        </authorList>
    </citation>
    <scope>NUCLEOTIDE SEQUENCE [LARGE SCALE GENOMIC DNA]</scope>
    <source>
        <strain evidence="21">DSM 18095</strain>
    </source>
</reference>
<keyword evidence="12 15" id="KW-0648">Protein biosynthesis</keyword>
<dbReference type="InterPro" id="IPR020825">
    <property type="entry name" value="Phe-tRNA_synthase-like_B3/B4"/>
</dbReference>
<dbReference type="InterPro" id="IPR009061">
    <property type="entry name" value="DNA-bd_dom_put_sf"/>
</dbReference>
<dbReference type="FunFam" id="3.30.70.380:FF:000001">
    <property type="entry name" value="Phenylalanine--tRNA ligase beta subunit"/>
    <property type="match status" value="1"/>
</dbReference>
<keyword evidence="8 15" id="KW-0547">Nucleotide-binding</keyword>
<dbReference type="SMART" id="SM00896">
    <property type="entry name" value="FDX-ACB"/>
    <property type="match status" value="1"/>
</dbReference>
<dbReference type="InterPro" id="IPR005146">
    <property type="entry name" value="B3/B4_tRNA-bd"/>
</dbReference>
<keyword evidence="6 15" id="KW-0436">Ligase</keyword>
<dbReference type="Gene3D" id="2.40.50.140">
    <property type="entry name" value="Nucleic acid-binding proteins"/>
    <property type="match status" value="1"/>
</dbReference>
<evidence type="ECO:0000256" key="15">
    <source>
        <dbReference type="HAMAP-Rule" id="MF_00283"/>
    </source>
</evidence>
<dbReference type="InterPro" id="IPR045060">
    <property type="entry name" value="Phe-tRNA-ligase_IIc_bsu"/>
</dbReference>
<feature type="binding site" evidence="15">
    <location>
        <position position="470"/>
    </location>
    <ligand>
        <name>Mg(2+)</name>
        <dbReference type="ChEBI" id="CHEBI:18420"/>
        <note>shared with alpha subunit</note>
    </ligand>
</feature>
<comment type="cofactor">
    <cofactor evidence="15">
        <name>Mg(2+)</name>
        <dbReference type="ChEBI" id="CHEBI:18420"/>
    </cofactor>
    <text evidence="15">Binds 2 magnesium ions per tetramer.</text>
</comment>
<dbReference type="PROSITE" id="PS50886">
    <property type="entry name" value="TRBD"/>
    <property type="match status" value="1"/>
</dbReference>
<dbReference type="Proteomes" id="UP000184114">
    <property type="component" value="Unassembled WGS sequence"/>
</dbReference>
<evidence type="ECO:0000256" key="5">
    <source>
        <dbReference type="ARBA" id="ARBA00022555"/>
    </source>
</evidence>
<dbReference type="CDD" id="cd02796">
    <property type="entry name" value="tRNA_bind_bactPheRS"/>
    <property type="match status" value="1"/>
</dbReference>
<dbReference type="InterPro" id="IPR002547">
    <property type="entry name" value="tRNA-bd_dom"/>
</dbReference>
<evidence type="ECO:0000256" key="3">
    <source>
        <dbReference type="ARBA" id="ARBA00011209"/>
    </source>
</evidence>
<dbReference type="Pfam" id="PF03484">
    <property type="entry name" value="B5"/>
    <property type="match status" value="1"/>
</dbReference>
<feature type="domain" description="FDX-ACB" evidence="18">
    <location>
        <begin position="703"/>
        <end position="796"/>
    </location>
</feature>
<dbReference type="InterPro" id="IPR036690">
    <property type="entry name" value="Fdx_antiC-bd_sf"/>
</dbReference>
<dbReference type="STRING" id="1123404.SAMN02745784_02895"/>
<evidence type="ECO:0000256" key="10">
    <source>
        <dbReference type="ARBA" id="ARBA00022842"/>
    </source>
</evidence>
<dbReference type="InterPro" id="IPR004532">
    <property type="entry name" value="Phe-tRNA-ligase_IIc_bsu_bact"/>
</dbReference>
<accession>A0A1M4Z3H3</accession>
<evidence type="ECO:0000256" key="8">
    <source>
        <dbReference type="ARBA" id="ARBA00022741"/>
    </source>
</evidence>
<evidence type="ECO:0000256" key="6">
    <source>
        <dbReference type="ARBA" id="ARBA00022598"/>
    </source>
</evidence>
<evidence type="ECO:0000256" key="4">
    <source>
        <dbReference type="ARBA" id="ARBA00022490"/>
    </source>
</evidence>
<dbReference type="HAMAP" id="MF_00283">
    <property type="entry name" value="Phe_tRNA_synth_beta1"/>
    <property type="match status" value="1"/>
</dbReference>
<dbReference type="GeneID" id="90994581"/>
<keyword evidence="5 16" id="KW-0820">tRNA-binding</keyword>
<dbReference type="GO" id="GO:0009328">
    <property type="term" value="C:phenylalanine-tRNA ligase complex"/>
    <property type="evidence" value="ECO:0007669"/>
    <property type="project" value="TreeGrafter"/>
</dbReference>
<dbReference type="Gene3D" id="3.30.70.380">
    <property type="entry name" value="Ferrodoxin-fold anticodon-binding domain"/>
    <property type="match status" value="1"/>
</dbReference>
<keyword evidence="11 16" id="KW-0694">RNA-binding</keyword>
<dbReference type="SUPFAM" id="SSF46955">
    <property type="entry name" value="Putative DNA-binding domain"/>
    <property type="match status" value="1"/>
</dbReference>
<dbReference type="EMBL" id="FQTY01000021">
    <property type="protein sequence ID" value="SHF12581.1"/>
    <property type="molecule type" value="Genomic_DNA"/>
</dbReference>
<dbReference type="FunFam" id="2.40.50.140:FF:000045">
    <property type="entry name" value="Phenylalanine--tRNA ligase beta subunit"/>
    <property type="match status" value="1"/>
</dbReference>
<dbReference type="Pfam" id="PF01588">
    <property type="entry name" value="tRNA_bind"/>
    <property type="match status" value="1"/>
</dbReference>
<evidence type="ECO:0000313" key="20">
    <source>
        <dbReference type="EMBL" id="SHF12581.1"/>
    </source>
</evidence>
<dbReference type="InterPro" id="IPR005121">
    <property type="entry name" value="Fdx_antiC-bd"/>
</dbReference>
<dbReference type="PANTHER" id="PTHR10947:SF0">
    <property type="entry name" value="PHENYLALANINE--TRNA LIGASE BETA SUBUNIT"/>
    <property type="match status" value="1"/>
</dbReference>
<comment type="subunit">
    <text evidence="3 15">Tetramer of two alpha and two beta subunits.</text>
</comment>
<dbReference type="GO" id="GO:0000287">
    <property type="term" value="F:magnesium ion binding"/>
    <property type="evidence" value="ECO:0007669"/>
    <property type="project" value="UniProtKB-UniRule"/>
</dbReference>
<gene>
    <name evidence="15" type="primary">pheT</name>
    <name evidence="20" type="ORF">SAMN02745784_02895</name>
</gene>
<dbReference type="Gene3D" id="3.30.930.10">
    <property type="entry name" value="Bira Bifunctional Protein, Domain 2"/>
    <property type="match status" value="1"/>
</dbReference>
<proteinExistence type="inferred from homology"/>
<dbReference type="SUPFAM" id="SSF56037">
    <property type="entry name" value="PheT/TilS domain"/>
    <property type="match status" value="1"/>
</dbReference>
<dbReference type="InterPro" id="IPR045864">
    <property type="entry name" value="aa-tRNA-synth_II/BPL/LPL"/>
</dbReference>
<dbReference type="PROSITE" id="PS51483">
    <property type="entry name" value="B5"/>
    <property type="match status" value="1"/>
</dbReference>
<dbReference type="PANTHER" id="PTHR10947">
    <property type="entry name" value="PHENYLALANYL-TRNA SYNTHETASE BETA CHAIN AND LEUCINE-RICH REPEAT-CONTAINING PROTEIN 47"/>
    <property type="match status" value="1"/>
</dbReference>
<feature type="domain" description="B5" evidence="19">
    <location>
        <begin position="407"/>
        <end position="482"/>
    </location>
</feature>
<dbReference type="CDD" id="cd00769">
    <property type="entry name" value="PheRS_beta_core"/>
    <property type="match status" value="1"/>
</dbReference>
<feature type="binding site" evidence="15">
    <location>
        <position position="469"/>
    </location>
    <ligand>
        <name>Mg(2+)</name>
        <dbReference type="ChEBI" id="CHEBI:18420"/>
        <note>shared with alpha subunit</note>
    </ligand>
</feature>
<evidence type="ECO:0000256" key="9">
    <source>
        <dbReference type="ARBA" id="ARBA00022840"/>
    </source>
</evidence>
<evidence type="ECO:0000256" key="1">
    <source>
        <dbReference type="ARBA" id="ARBA00004496"/>
    </source>
</evidence>
<dbReference type="GO" id="GO:0006432">
    <property type="term" value="P:phenylalanyl-tRNA aminoacylation"/>
    <property type="evidence" value="ECO:0007669"/>
    <property type="project" value="UniProtKB-UniRule"/>
</dbReference>
<keyword evidence="4 15" id="KW-0963">Cytoplasm</keyword>
<dbReference type="Gene3D" id="3.30.56.10">
    <property type="match status" value="2"/>
</dbReference>